<evidence type="ECO:0000256" key="2">
    <source>
        <dbReference type="ARBA" id="ARBA00023242"/>
    </source>
</evidence>
<dbReference type="PANTHER" id="PTHR37534">
    <property type="entry name" value="TRANSCRIPTIONAL ACTIVATOR PROTEIN UGA3"/>
    <property type="match status" value="1"/>
</dbReference>
<accession>A0A8J2IR12</accession>
<dbReference type="GO" id="GO:0045944">
    <property type="term" value="P:positive regulation of transcription by RNA polymerase II"/>
    <property type="evidence" value="ECO:0007669"/>
    <property type="project" value="TreeGrafter"/>
</dbReference>
<dbReference type="Pfam" id="PF00172">
    <property type="entry name" value="Zn_clus"/>
    <property type="match status" value="1"/>
</dbReference>
<comment type="subcellular location">
    <subcellularLocation>
        <location evidence="1">Nucleus</location>
    </subcellularLocation>
</comment>
<gene>
    <name evidence="5" type="ORF">FEQUK3_LOCUS5061</name>
</gene>
<dbReference type="PANTHER" id="PTHR37534:SF7">
    <property type="entry name" value="TRANSCRIPTIONAL ACTIVATOR PROTEIN UGA3"/>
    <property type="match status" value="1"/>
</dbReference>
<evidence type="ECO:0000313" key="5">
    <source>
        <dbReference type="EMBL" id="CAG7559375.1"/>
    </source>
</evidence>
<feature type="domain" description="Zn(2)-C6 fungal-type" evidence="4">
    <location>
        <begin position="18"/>
        <end position="46"/>
    </location>
</feature>
<sequence length="390" mass="43594">MPRPAASTRPTARRKDPACGTCRKKCRKCDRKRPICDRCRIKGLPCDGYPPRFQFQENLTVSPDTGTPQVATPDSTVEQSAGTYVSPQNSLSEYGPFEEDLASFYAEELLFDTSGFALPSPLSIATPDIVSDLSPLQFSPMPVAFPGTVDIGPDLESDIIANQHIINHFDLILSEQLAIKVPGLGNPFREIDILHGFTGAGQVSLSEQVQEYVRDHGSLHLHTLAGCPPVLFSKMGQLLDAGKSYLAGDVLREGFEQVLETALRFLQSWDAEQAAYPTVHHEWRQLAEAYRHACILRFMRLSDPFAISCDYPRIQISVAAILDICAAIPRDNVFYRRLLIPLLLARGNTRSPHQMHYASLCIEDIKRATGFRYPAMNEVWEERRRNVHGL</sequence>
<name>A0A8J2IR12_FUSEQ</name>
<dbReference type="InterPro" id="IPR001138">
    <property type="entry name" value="Zn2Cys6_DnaBD"/>
</dbReference>
<dbReference type="GO" id="GO:0000976">
    <property type="term" value="F:transcription cis-regulatory region binding"/>
    <property type="evidence" value="ECO:0007669"/>
    <property type="project" value="TreeGrafter"/>
</dbReference>
<organism evidence="5 6">
    <name type="scientific">Fusarium equiseti</name>
    <name type="common">Fusarium scirpi</name>
    <dbReference type="NCBI Taxonomy" id="61235"/>
    <lineage>
        <taxon>Eukaryota</taxon>
        <taxon>Fungi</taxon>
        <taxon>Dikarya</taxon>
        <taxon>Ascomycota</taxon>
        <taxon>Pezizomycotina</taxon>
        <taxon>Sordariomycetes</taxon>
        <taxon>Hypocreomycetidae</taxon>
        <taxon>Hypocreales</taxon>
        <taxon>Nectriaceae</taxon>
        <taxon>Fusarium</taxon>
        <taxon>Fusarium incarnatum-equiseti species complex</taxon>
    </lineage>
</organism>
<evidence type="ECO:0000259" key="4">
    <source>
        <dbReference type="PROSITE" id="PS50048"/>
    </source>
</evidence>
<proteinExistence type="predicted"/>
<evidence type="ECO:0000256" key="1">
    <source>
        <dbReference type="ARBA" id="ARBA00004123"/>
    </source>
</evidence>
<dbReference type="CDD" id="cd00067">
    <property type="entry name" value="GAL4"/>
    <property type="match status" value="1"/>
</dbReference>
<dbReference type="GO" id="GO:0005634">
    <property type="term" value="C:nucleus"/>
    <property type="evidence" value="ECO:0007669"/>
    <property type="project" value="UniProtKB-SubCell"/>
</dbReference>
<feature type="region of interest" description="Disordered" evidence="3">
    <location>
        <begin position="60"/>
        <end position="81"/>
    </location>
</feature>
<dbReference type="GO" id="GO:0008270">
    <property type="term" value="F:zinc ion binding"/>
    <property type="evidence" value="ECO:0007669"/>
    <property type="project" value="InterPro"/>
</dbReference>
<reference evidence="5" key="1">
    <citation type="submission" date="2021-05" db="EMBL/GenBank/DDBJ databases">
        <authorList>
            <person name="Khan N."/>
        </authorList>
    </citation>
    <scope>NUCLEOTIDE SEQUENCE</scope>
</reference>
<comment type="caution">
    <text evidence="5">The sequence shown here is derived from an EMBL/GenBank/DDBJ whole genome shotgun (WGS) entry which is preliminary data.</text>
</comment>
<evidence type="ECO:0000313" key="6">
    <source>
        <dbReference type="Proteomes" id="UP000693738"/>
    </source>
</evidence>
<dbReference type="EMBL" id="CAJSTJ010000129">
    <property type="protein sequence ID" value="CAG7559375.1"/>
    <property type="molecule type" value="Genomic_DNA"/>
</dbReference>
<dbReference type="GO" id="GO:0000981">
    <property type="term" value="F:DNA-binding transcription factor activity, RNA polymerase II-specific"/>
    <property type="evidence" value="ECO:0007669"/>
    <property type="project" value="InterPro"/>
</dbReference>
<dbReference type="Pfam" id="PF11951">
    <property type="entry name" value="Fungal_trans_2"/>
    <property type="match status" value="1"/>
</dbReference>
<protein>
    <recommendedName>
        <fullName evidence="4">Zn(2)-C6 fungal-type domain-containing protein</fullName>
    </recommendedName>
</protein>
<dbReference type="AlphaFoldDB" id="A0A8J2IR12"/>
<dbReference type="InterPro" id="IPR021858">
    <property type="entry name" value="Fun_TF"/>
</dbReference>
<evidence type="ECO:0000256" key="3">
    <source>
        <dbReference type="SAM" id="MobiDB-lite"/>
    </source>
</evidence>
<dbReference type="SMART" id="SM00066">
    <property type="entry name" value="GAL4"/>
    <property type="match status" value="1"/>
</dbReference>
<dbReference type="Proteomes" id="UP000693738">
    <property type="component" value="Unassembled WGS sequence"/>
</dbReference>
<dbReference type="PROSITE" id="PS50048">
    <property type="entry name" value="ZN2_CY6_FUNGAL_2"/>
    <property type="match status" value="1"/>
</dbReference>
<keyword evidence="2" id="KW-0539">Nucleus</keyword>